<proteinExistence type="inferred from homology"/>
<dbReference type="Gene3D" id="3.30.9.10">
    <property type="entry name" value="D-Amino Acid Oxidase, subunit A, domain 2"/>
    <property type="match status" value="1"/>
</dbReference>
<evidence type="ECO:0000256" key="4">
    <source>
        <dbReference type="ARBA" id="ARBA00022827"/>
    </source>
</evidence>
<dbReference type="GO" id="GO:0005737">
    <property type="term" value="C:cytoplasm"/>
    <property type="evidence" value="ECO:0007669"/>
    <property type="project" value="TreeGrafter"/>
</dbReference>
<feature type="binding site" evidence="6">
    <location>
        <position position="307"/>
    </location>
    <ligand>
        <name>D-dopa</name>
        <dbReference type="ChEBI" id="CHEBI:149689"/>
    </ligand>
</feature>
<feature type="binding site" evidence="6">
    <location>
        <position position="247"/>
    </location>
    <ligand>
        <name>D-dopa</name>
        <dbReference type="ChEBI" id="CHEBI:149689"/>
    </ligand>
</feature>
<sequence length="362" mass="39736">MSSPSQEPTFLILGAGVIGLTTALALRSTYPTSKITIVAKHFPGDRSIEYTSPWAGANWAPFSNDNGPLEHYDRVTFNKFAQFVDEGIGKEIGIGKMGMVGYFDAEIEESGLLSQGTGKIWFEDLVGGLEILGKGECPEGAAFGVVYPRTFRIHTQVYLNWLLAQALKQGIKTIRRHYSSLTSLLADFPETTVLLNCSALGSLHLTDVRDTNMYPCRGQTVLVAEPKVPIERMYFRSPHRIDPSVSYVFPRLNGGGVILGGSRQDGNWSAEVDYELSKEIMRKCCELYPELGRVEDLQVISHNVGLRPSRVGGTRVELEKWGNGVPVVHNYGHAGAGFQSSWGTAERAVELVKKALEPGSKL</sequence>
<dbReference type="InterPro" id="IPR006076">
    <property type="entry name" value="FAD-dep_OxRdtase"/>
</dbReference>
<evidence type="ECO:0000313" key="9">
    <source>
        <dbReference type="Proteomes" id="UP000800035"/>
    </source>
</evidence>
<keyword evidence="5" id="KW-0560">Oxidoreductase</keyword>
<feature type="domain" description="FAD dependent oxidoreductase" evidence="7">
    <location>
        <begin position="11"/>
        <end position="351"/>
    </location>
</feature>
<comment type="cofactor">
    <cofactor evidence="1 6">
        <name>FAD</name>
        <dbReference type="ChEBI" id="CHEBI:57692"/>
    </cofactor>
</comment>
<evidence type="ECO:0000256" key="1">
    <source>
        <dbReference type="ARBA" id="ARBA00001974"/>
    </source>
</evidence>
<dbReference type="GO" id="GO:0003884">
    <property type="term" value="F:D-amino-acid oxidase activity"/>
    <property type="evidence" value="ECO:0007669"/>
    <property type="project" value="InterPro"/>
</dbReference>
<evidence type="ECO:0000256" key="3">
    <source>
        <dbReference type="ARBA" id="ARBA00022630"/>
    </source>
</evidence>
<dbReference type="SUPFAM" id="SSF54373">
    <property type="entry name" value="FAD-linked reductases, C-terminal domain"/>
    <property type="match status" value="1"/>
</dbReference>
<accession>A0A6A5TTY1</accession>
<dbReference type="AlphaFoldDB" id="A0A6A5TTY1"/>
<evidence type="ECO:0000256" key="6">
    <source>
        <dbReference type="PIRSR" id="PIRSR000189-1"/>
    </source>
</evidence>
<name>A0A6A5TTY1_9PLEO</name>
<dbReference type="PANTHER" id="PTHR11530">
    <property type="entry name" value="D-AMINO ACID OXIDASE"/>
    <property type="match status" value="1"/>
</dbReference>
<feature type="binding site" evidence="6">
    <location>
        <begin position="51"/>
        <end position="52"/>
    </location>
    <ligand>
        <name>FAD</name>
        <dbReference type="ChEBI" id="CHEBI:57692"/>
    </ligand>
</feature>
<dbReference type="Pfam" id="PF01266">
    <property type="entry name" value="DAO"/>
    <property type="match status" value="1"/>
</dbReference>
<dbReference type="InterPro" id="IPR023209">
    <property type="entry name" value="DAO"/>
</dbReference>
<keyword evidence="9" id="KW-1185">Reference proteome</keyword>
<evidence type="ECO:0000256" key="5">
    <source>
        <dbReference type="ARBA" id="ARBA00023002"/>
    </source>
</evidence>
<dbReference type="GO" id="GO:0019478">
    <property type="term" value="P:D-amino acid catabolic process"/>
    <property type="evidence" value="ECO:0007669"/>
    <property type="project" value="TreeGrafter"/>
</dbReference>
<feature type="binding site" evidence="6">
    <location>
        <position position="335"/>
    </location>
    <ligand>
        <name>D-dopa</name>
        <dbReference type="ChEBI" id="CHEBI:149689"/>
    </ligand>
</feature>
<dbReference type="InterPro" id="IPR006181">
    <property type="entry name" value="D-amino_acid_oxidase_CS"/>
</dbReference>
<evidence type="ECO:0000313" key="8">
    <source>
        <dbReference type="EMBL" id="KAF1955199.1"/>
    </source>
</evidence>
<dbReference type="PIRSF" id="PIRSF000189">
    <property type="entry name" value="D-aa_oxidase"/>
    <property type="match status" value="1"/>
</dbReference>
<keyword evidence="3" id="KW-0285">Flavoprotein</keyword>
<evidence type="ECO:0000259" key="7">
    <source>
        <dbReference type="Pfam" id="PF01266"/>
    </source>
</evidence>
<dbReference type="GO" id="GO:0071949">
    <property type="term" value="F:FAD binding"/>
    <property type="evidence" value="ECO:0007669"/>
    <property type="project" value="InterPro"/>
</dbReference>
<dbReference type="SUPFAM" id="SSF51971">
    <property type="entry name" value="Nucleotide-binding domain"/>
    <property type="match status" value="1"/>
</dbReference>
<dbReference type="EMBL" id="ML976995">
    <property type="protein sequence ID" value="KAF1955199.1"/>
    <property type="molecule type" value="Genomic_DNA"/>
</dbReference>
<dbReference type="PROSITE" id="PS00677">
    <property type="entry name" value="DAO"/>
    <property type="match status" value="1"/>
</dbReference>
<gene>
    <name evidence="8" type="ORF">CC80DRAFT_447529</name>
</gene>
<protein>
    <submittedName>
        <fullName evidence="8">Nucleotide-binding domain-containing protein</fullName>
    </submittedName>
</protein>
<keyword evidence="4 6" id="KW-0274">FAD</keyword>
<reference evidence="8" key="1">
    <citation type="journal article" date="2020" name="Stud. Mycol.">
        <title>101 Dothideomycetes genomes: a test case for predicting lifestyles and emergence of pathogens.</title>
        <authorList>
            <person name="Haridas S."/>
            <person name="Albert R."/>
            <person name="Binder M."/>
            <person name="Bloem J."/>
            <person name="Labutti K."/>
            <person name="Salamov A."/>
            <person name="Andreopoulos B."/>
            <person name="Baker S."/>
            <person name="Barry K."/>
            <person name="Bills G."/>
            <person name="Bluhm B."/>
            <person name="Cannon C."/>
            <person name="Castanera R."/>
            <person name="Culley D."/>
            <person name="Daum C."/>
            <person name="Ezra D."/>
            <person name="Gonzalez J."/>
            <person name="Henrissat B."/>
            <person name="Kuo A."/>
            <person name="Liang C."/>
            <person name="Lipzen A."/>
            <person name="Lutzoni F."/>
            <person name="Magnuson J."/>
            <person name="Mondo S."/>
            <person name="Nolan M."/>
            <person name="Ohm R."/>
            <person name="Pangilinan J."/>
            <person name="Park H.-J."/>
            <person name="Ramirez L."/>
            <person name="Alfaro M."/>
            <person name="Sun H."/>
            <person name="Tritt A."/>
            <person name="Yoshinaga Y."/>
            <person name="Zwiers L.-H."/>
            <person name="Turgeon B."/>
            <person name="Goodwin S."/>
            <person name="Spatafora J."/>
            <person name="Crous P."/>
            <person name="Grigoriev I."/>
        </authorList>
    </citation>
    <scope>NUCLEOTIDE SEQUENCE</scope>
    <source>
        <strain evidence="8">CBS 675.92</strain>
    </source>
</reference>
<dbReference type="OrthoDB" id="2015447at2759"/>
<dbReference type="Proteomes" id="UP000800035">
    <property type="component" value="Unassembled WGS sequence"/>
</dbReference>
<evidence type="ECO:0000256" key="2">
    <source>
        <dbReference type="ARBA" id="ARBA00006730"/>
    </source>
</evidence>
<comment type="similarity">
    <text evidence="2">Belongs to the DAMOX/DASOX family.</text>
</comment>
<dbReference type="Gene3D" id="3.40.50.720">
    <property type="entry name" value="NAD(P)-binding Rossmann-like Domain"/>
    <property type="match status" value="1"/>
</dbReference>
<organism evidence="8 9">
    <name type="scientific">Byssothecium circinans</name>
    <dbReference type="NCBI Taxonomy" id="147558"/>
    <lineage>
        <taxon>Eukaryota</taxon>
        <taxon>Fungi</taxon>
        <taxon>Dikarya</taxon>
        <taxon>Ascomycota</taxon>
        <taxon>Pezizomycotina</taxon>
        <taxon>Dothideomycetes</taxon>
        <taxon>Pleosporomycetidae</taxon>
        <taxon>Pleosporales</taxon>
        <taxon>Massarineae</taxon>
        <taxon>Massarinaceae</taxon>
        <taxon>Byssothecium</taxon>
    </lineage>
</organism>
<dbReference type="PANTHER" id="PTHR11530:SF16">
    <property type="entry name" value="D-AMINO ACID OXIDASE (AFU_ORTHOLOGUE AFUA_5G11290)"/>
    <property type="match status" value="1"/>
</dbReference>